<keyword evidence="11" id="KW-1185">Reference proteome</keyword>
<feature type="transmembrane region" description="Helical" evidence="7">
    <location>
        <begin position="243"/>
        <end position="263"/>
    </location>
</feature>
<feature type="transmembrane region" description="Helical" evidence="7">
    <location>
        <begin position="275"/>
        <end position="295"/>
    </location>
</feature>
<feature type="compositionally biased region" description="Basic and acidic residues" evidence="6">
    <location>
        <begin position="17"/>
        <end position="28"/>
    </location>
</feature>
<evidence type="ECO:0000256" key="6">
    <source>
        <dbReference type="SAM" id="MobiDB-lite"/>
    </source>
</evidence>
<dbReference type="PROSITE" id="PS50850">
    <property type="entry name" value="MFS"/>
    <property type="match status" value="1"/>
</dbReference>
<feature type="region of interest" description="Disordered" evidence="6">
    <location>
        <begin position="1"/>
        <end position="42"/>
    </location>
</feature>
<organism evidence="10 11">
    <name type="scientific">Ganoderma sinense ZZ0214-1</name>
    <dbReference type="NCBI Taxonomy" id="1077348"/>
    <lineage>
        <taxon>Eukaryota</taxon>
        <taxon>Fungi</taxon>
        <taxon>Dikarya</taxon>
        <taxon>Basidiomycota</taxon>
        <taxon>Agaricomycotina</taxon>
        <taxon>Agaricomycetes</taxon>
        <taxon>Polyporales</taxon>
        <taxon>Polyporaceae</taxon>
        <taxon>Ganoderma</taxon>
    </lineage>
</organism>
<keyword evidence="3 7" id="KW-0812">Transmembrane</keyword>
<feature type="transmembrane region" description="Helical" evidence="7">
    <location>
        <begin position="395"/>
        <end position="416"/>
    </location>
</feature>
<dbReference type="Gene3D" id="1.20.1250.20">
    <property type="entry name" value="MFS general substrate transporter like domains"/>
    <property type="match status" value="1"/>
</dbReference>
<feature type="transmembrane region" description="Helical" evidence="7">
    <location>
        <begin position="459"/>
        <end position="483"/>
    </location>
</feature>
<evidence type="ECO:0000313" key="11">
    <source>
        <dbReference type="Proteomes" id="UP000230002"/>
    </source>
</evidence>
<feature type="compositionally biased region" description="Polar residues" evidence="6">
    <location>
        <begin position="754"/>
        <end position="767"/>
    </location>
</feature>
<evidence type="ECO:0000256" key="2">
    <source>
        <dbReference type="ARBA" id="ARBA00022448"/>
    </source>
</evidence>
<keyword evidence="2" id="KW-0813">Transport</keyword>
<feature type="transmembrane region" description="Helical" evidence="7">
    <location>
        <begin position="332"/>
        <end position="357"/>
    </location>
</feature>
<feature type="transmembrane region" description="Helical" evidence="7">
    <location>
        <begin position="92"/>
        <end position="112"/>
    </location>
</feature>
<feature type="transmembrane region" description="Helical" evidence="7">
    <location>
        <begin position="422"/>
        <end position="447"/>
    </location>
</feature>
<evidence type="ECO:0000256" key="3">
    <source>
        <dbReference type="ARBA" id="ARBA00022692"/>
    </source>
</evidence>
<dbReference type="EMBL" id="AYKW01000042">
    <property type="protein sequence ID" value="PIL26647.1"/>
    <property type="molecule type" value="Genomic_DNA"/>
</dbReference>
<feature type="domain" description="Major facilitator superfamily (MFS) profile" evidence="9">
    <location>
        <begin position="54"/>
        <end position="536"/>
    </location>
</feature>
<dbReference type="AlphaFoldDB" id="A0A2G8RYT7"/>
<dbReference type="InterPro" id="IPR000210">
    <property type="entry name" value="BTB/POZ_dom"/>
</dbReference>
<sequence length="820" mass="88907">MSVQVQQHPDLTAPLSAEKDPAVTKENDAGSTTSVQKDDSAAHLQRSRAKNFLLIGTVTLAMILNTANMTVVSISLPTIGRDLGIPESKLQWIISAYSLSSGCLLLFLGRIADLYGRKITFMLGCVCMGIFGLGCGFAKDEITLDVLRALQGIGPAASVPAALGILAHAFPPSPIRSIAFATFSAGAPVGAAIGFVIGGVLTQYTKQTWRSTFWFMTGLSALCCFTGYISIDADVPYALPDKRIDWLGAFLVTAGLTFIIFILSDGSVAPDGWKTGYIIALLIIGVLLLVLFVLWERHLERVHEEGGALSQRWWTPPPLLPMSIWLRANGKLAAMLGITFLEWCSFNVFAFWVQLYYQDYLELSPILTMIRMFPMSVTGVTCNVIIALVVGRVPLVYLVLIGTLLTGASNLLFALVDPAAPYWAFGFPAAIVTVFGADFVFATGTLFTARVCLPHEQSVGGALFQTLTQLGTAFGLAISTVVFDATLTSKTAALGGDAADPPREAQLTAYKDTMWSGFAFGMVGALLSVLFLRGVGVVGHRKGDADVSSEKTAADEEASLPLGPLFLDMSELERDSSLATDAIMHSMGDSDNSINRDSEIWFEDGNIVVVAQNTAFRFHKSVVSLHSSIFRDLFSIPQPSSVPGEELGPWGRRDLRLLSGRARVRHELRLQGAPSGHLQRAELPPSRPNHNIPRARSISPPLPQIPARPAPSGRHPQTEAPLHDPPQRMGRPRGHRRQVAAEALRPRHHESRRSTSSGASTDPTWCPWRSTSAPGNSAPAFSCMGRGARATASRWSGCRPRTRSCAWRSRRSWCRRRRAS</sequence>
<dbReference type="CDD" id="cd17476">
    <property type="entry name" value="MFS_Amf1_MDR_like"/>
    <property type="match status" value="1"/>
</dbReference>
<dbReference type="GO" id="GO:0016020">
    <property type="term" value="C:membrane"/>
    <property type="evidence" value="ECO:0007669"/>
    <property type="project" value="UniProtKB-SubCell"/>
</dbReference>
<dbReference type="InterPro" id="IPR020846">
    <property type="entry name" value="MFS_dom"/>
</dbReference>
<dbReference type="PANTHER" id="PTHR42718">
    <property type="entry name" value="MAJOR FACILITATOR SUPERFAMILY MULTIDRUG TRANSPORTER MFSC"/>
    <property type="match status" value="1"/>
</dbReference>
<dbReference type="InterPro" id="IPR011701">
    <property type="entry name" value="MFS"/>
</dbReference>
<dbReference type="STRING" id="1077348.A0A2G8RYT7"/>
<reference evidence="10 11" key="1">
    <citation type="journal article" date="2015" name="Sci. Rep.">
        <title>Chromosome-level genome map provides insights into diverse defense mechanisms in the medicinal fungus Ganoderma sinense.</title>
        <authorList>
            <person name="Zhu Y."/>
            <person name="Xu J."/>
            <person name="Sun C."/>
            <person name="Zhou S."/>
            <person name="Xu H."/>
            <person name="Nelson D.R."/>
            <person name="Qian J."/>
            <person name="Song J."/>
            <person name="Luo H."/>
            <person name="Xiang L."/>
            <person name="Li Y."/>
            <person name="Xu Z."/>
            <person name="Ji A."/>
            <person name="Wang L."/>
            <person name="Lu S."/>
            <person name="Hayward A."/>
            <person name="Sun W."/>
            <person name="Li X."/>
            <person name="Schwartz D.C."/>
            <person name="Wang Y."/>
            <person name="Chen S."/>
        </authorList>
    </citation>
    <scope>NUCLEOTIDE SEQUENCE [LARGE SCALE GENOMIC DNA]</scope>
    <source>
        <strain evidence="10 11">ZZ0214-1</strain>
    </source>
</reference>
<dbReference type="GO" id="GO:0022857">
    <property type="term" value="F:transmembrane transporter activity"/>
    <property type="evidence" value="ECO:0007669"/>
    <property type="project" value="InterPro"/>
</dbReference>
<feature type="transmembrane region" description="Helical" evidence="7">
    <location>
        <begin position="514"/>
        <end position="532"/>
    </location>
</feature>
<evidence type="ECO:0000259" key="8">
    <source>
        <dbReference type="PROSITE" id="PS50097"/>
    </source>
</evidence>
<accession>A0A2G8RYT7</accession>
<feature type="transmembrane region" description="Helical" evidence="7">
    <location>
        <begin position="151"/>
        <end position="171"/>
    </location>
</feature>
<name>A0A2G8RYT7_9APHY</name>
<feature type="transmembrane region" description="Helical" evidence="7">
    <location>
        <begin position="52"/>
        <end position="72"/>
    </location>
</feature>
<evidence type="ECO:0000256" key="1">
    <source>
        <dbReference type="ARBA" id="ARBA00004141"/>
    </source>
</evidence>
<keyword evidence="5 7" id="KW-0472">Membrane</keyword>
<feature type="transmembrane region" description="Helical" evidence="7">
    <location>
        <begin position="213"/>
        <end position="231"/>
    </location>
</feature>
<dbReference type="PROSITE" id="PS50097">
    <property type="entry name" value="BTB"/>
    <property type="match status" value="1"/>
</dbReference>
<dbReference type="Proteomes" id="UP000230002">
    <property type="component" value="Unassembled WGS sequence"/>
</dbReference>
<feature type="transmembrane region" description="Helical" evidence="7">
    <location>
        <begin position="369"/>
        <end position="390"/>
    </location>
</feature>
<dbReference type="SUPFAM" id="SSF103473">
    <property type="entry name" value="MFS general substrate transporter"/>
    <property type="match status" value="2"/>
</dbReference>
<feature type="compositionally biased region" description="Pro residues" evidence="6">
    <location>
        <begin position="700"/>
        <end position="709"/>
    </location>
</feature>
<dbReference type="PROSITE" id="PS00216">
    <property type="entry name" value="SUGAR_TRANSPORT_1"/>
    <property type="match status" value="1"/>
</dbReference>
<comment type="caution">
    <text evidence="10">The sequence shown here is derived from an EMBL/GenBank/DDBJ whole genome shotgun (WGS) entry which is preliminary data.</text>
</comment>
<feature type="transmembrane region" description="Helical" evidence="7">
    <location>
        <begin position="119"/>
        <end position="139"/>
    </location>
</feature>
<dbReference type="PANTHER" id="PTHR42718:SF9">
    <property type="entry name" value="MAJOR FACILITATOR SUPERFAMILY MULTIDRUG TRANSPORTER MFSC"/>
    <property type="match status" value="1"/>
</dbReference>
<feature type="region of interest" description="Disordered" evidence="6">
    <location>
        <begin position="669"/>
        <end position="767"/>
    </location>
</feature>
<evidence type="ECO:0000256" key="4">
    <source>
        <dbReference type="ARBA" id="ARBA00022989"/>
    </source>
</evidence>
<dbReference type="Gene3D" id="1.20.1720.10">
    <property type="entry name" value="Multidrug resistance protein D"/>
    <property type="match status" value="1"/>
</dbReference>
<protein>
    <submittedName>
        <fullName evidence="10">MFS general substrate transporter</fullName>
    </submittedName>
</protein>
<proteinExistence type="predicted"/>
<evidence type="ECO:0000256" key="7">
    <source>
        <dbReference type="SAM" id="Phobius"/>
    </source>
</evidence>
<evidence type="ECO:0000256" key="5">
    <source>
        <dbReference type="ARBA" id="ARBA00023136"/>
    </source>
</evidence>
<dbReference type="OrthoDB" id="5086884at2759"/>
<feature type="domain" description="BTB" evidence="8">
    <location>
        <begin position="605"/>
        <end position="635"/>
    </location>
</feature>
<gene>
    <name evidence="10" type="ORF">GSI_11272</name>
</gene>
<comment type="subcellular location">
    <subcellularLocation>
        <location evidence="1">Membrane</location>
        <topology evidence="1">Multi-pass membrane protein</topology>
    </subcellularLocation>
</comment>
<dbReference type="InterPro" id="IPR005829">
    <property type="entry name" value="Sugar_transporter_CS"/>
</dbReference>
<dbReference type="InterPro" id="IPR036259">
    <property type="entry name" value="MFS_trans_sf"/>
</dbReference>
<evidence type="ECO:0000259" key="9">
    <source>
        <dbReference type="PROSITE" id="PS50850"/>
    </source>
</evidence>
<feature type="transmembrane region" description="Helical" evidence="7">
    <location>
        <begin position="178"/>
        <end position="201"/>
    </location>
</feature>
<evidence type="ECO:0000313" key="10">
    <source>
        <dbReference type="EMBL" id="PIL26647.1"/>
    </source>
</evidence>
<dbReference type="Pfam" id="PF07690">
    <property type="entry name" value="MFS_1"/>
    <property type="match status" value="2"/>
</dbReference>
<keyword evidence="4 7" id="KW-1133">Transmembrane helix</keyword>